<feature type="compositionally biased region" description="Basic and acidic residues" evidence="6">
    <location>
        <begin position="674"/>
        <end position="691"/>
    </location>
</feature>
<dbReference type="Gene3D" id="3.30.40.10">
    <property type="entry name" value="Zinc/RING finger domain, C3HC4 (zinc finger)"/>
    <property type="match status" value="1"/>
</dbReference>
<keyword evidence="5" id="KW-0539">Nucleus</keyword>
<feature type="compositionally biased region" description="Basic and acidic residues" evidence="6">
    <location>
        <begin position="1065"/>
        <end position="1077"/>
    </location>
</feature>
<feature type="compositionally biased region" description="Basic and acidic residues" evidence="6">
    <location>
        <begin position="832"/>
        <end position="865"/>
    </location>
</feature>
<feature type="compositionally biased region" description="Basic and acidic residues" evidence="6">
    <location>
        <begin position="430"/>
        <end position="440"/>
    </location>
</feature>
<dbReference type="EMBL" id="JBEDUW010000005">
    <property type="protein sequence ID" value="KAK9926432.1"/>
    <property type="molecule type" value="Genomic_DNA"/>
</dbReference>
<dbReference type="Pfam" id="PF24659">
    <property type="entry name" value="DUF7648"/>
    <property type="match status" value="1"/>
</dbReference>
<organism evidence="8 9">
    <name type="scientific">Rubus argutus</name>
    <name type="common">Southern blackberry</name>
    <dbReference type="NCBI Taxonomy" id="59490"/>
    <lineage>
        <taxon>Eukaryota</taxon>
        <taxon>Viridiplantae</taxon>
        <taxon>Streptophyta</taxon>
        <taxon>Embryophyta</taxon>
        <taxon>Tracheophyta</taxon>
        <taxon>Spermatophyta</taxon>
        <taxon>Magnoliopsida</taxon>
        <taxon>eudicotyledons</taxon>
        <taxon>Gunneridae</taxon>
        <taxon>Pentapetalae</taxon>
        <taxon>rosids</taxon>
        <taxon>fabids</taxon>
        <taxon>Rosales</taxon>
        <taxon>Rosaceae</taxon>
        <taxon>Rosoideae</taxon>
        <taxon>Rosoideae incertae sedis</taxon>
        <taxon>Rubus</taxon>
    </lineage>
</organism>
<keyword evidence="9" id="KW-1185">Reference proteome</keyword>
<feature type="compositionally biased region" description="Basic and acidic residues" evidence="6">
    <location>
        <begin position="281"/>
        <end position="291"/>
    </location>
</feature>
<comment type="subcellular location">
    <subcellularLocation>
        <location evidence="1">Nucleus</location>
    </subcellularLocation>
</comment>
<evidence type="ECO:0000256" key="1">
    <source>
        <dbReference type="ARBA" id="ARBA00004123"/>
    </source>
</evidence>
<keyword evidence="3" id="KW-0863">Zinc-finger</keyword>
<feature type="compositionally biased region" description="Basic and acidic residues" evidence="6">
    <location>
        <begin position="264"/>
        <end position="274"/>
    </location>
</feature>
<evidence type="ECO:0000256" key="3">
    <source>
        <dbReference type="ARBA" id="ARBA00022771"/>
    </source>
</evidence>
<evidence type="ECO:0000313" key="8">
    <source>
        <dbReference type="EMBL" id="KAK9926432.1"/>
    </source>
</evidence>
<sequence length="1122" mass="123020">MKGRSHRLQSSDPPDDWVDESWTVDCLCGVTFDDGEEMVNCDECGVWVHTRCSRYVKGDDNFVCDKCKSRNSRNDSEETEVAQLLVELPTKTVRMESSFPPPPNMPTRRPLRLWTDIPMEERVHVQGIPGGDPAIFGGLSSVFTPELWKSTGYVPKKFNFQYREFPCWDKKEEADVRFDEDSENAVDKGAGVLFSLLNESVLANPVAALVGMRSREEGGYDKKVSLKETKRWDKEVRDLRCAQSGVKKERSLLRPMVLHTGKRKKDDLGTSKDRSARKRARAAEKEADAKKRGAQSSKSVFTPSSDAKQLEFSEDRGPKISKADVQSMKYKKSSNSVVREPASNVSPVADHTIEKHSSEDLVSDRSKRIGDGLKEDKVDHQVSAVPGHMTITKMDDAAVASLLELNDAGTACLQEAGDSTEDDNLNVKPPIEDVGTKPEVEDQNQCPTGDRSVQRSPNVKTEVHEDNSESPLNVQSSLHGDAKDLGISSDHVSENSKLNDVSDHSLQVADRNSEPVSDSHTDRGDELYGDCEPKRELEEMEDSITTQKCSSDAKHGLKFSEELSKSGGTILNSAAAPPGHLKTVSCAGKSSTVPPTILTPKSSPPQNLKSGDAQNPNPFTKQRVTSESKVSIKKERASSADMDQDKDNVPKKIVKEQLRSPTSSALKTSHFSRNAHDSVSKRTTSESKDLLLHSSSKTLSEGDTAVPSGPSEPAGTLPCQKVLHGQNKSSASSALQRGEKLNQTTSSKTTQNHVPPACPAPSSSQAKLSDEELALLLHQELNSSPRVPRVPRARHASSLPQLASPSATSMLIKRTSSSSGKDHNSGSRRKVRDSYKDGARSSHERDDETKRTDRVPSSSDPRRQDAACTVDAATKREDNVSSTAIHSFKKTTPSTSIPTANSGPSSSTEANDRNVSSVRSSPRNASDDDTGAVGPVHPTLPGLINEIMSKGRRMTYEELCNAVMPHWHNLRKHNGERYAYTSPSQAVLDCLRNRHEWARLVDRGPKTNPRKKRKLDADDSEDNEYGRVNNPKELEGKSIETQREDFPKGKRKARKRRRLALQGRGIKDVREKRKADLLTDDDIGPSFSNSTEETVSEDDIQGGGACPGGSEASSRSEEAGTS</sequence>
<evidence type="ECO:0000256" key="4">
    <source>
        <dbReference type="ARBA" id="ARBA00022833"/>
    </source>
</evidence>
<dbReference type="InterPro" id="IPR013083">
    <property type="entry name" value="Znf_RING/FYVE/PHD"/>
</dbReference>
<evidence type="ECO:0000313" key="9">
    <source>
        <dbReference type="Proteomes" id="UP001457282"/>
    </source>
</evidence>
<feature type="region of interest" description="Disordered" evidence="6">
    <location>
        <begin position="1001"/>
        <end position="1122"/>
    </location>
</feature>
<feature type="compositionally biased region" description="Basic and acidic residues" evidence="6">
    <location>
        <begin position="1030"/>
        <end position="1048"/>
    </location>
</feature>
<keyword evidence="2" id="KW-0479">Metal-binding</keyword>
<feature type="compositionally biased region" description="Low complexity" evidence="6">
    <location>
        <begin position="796"/>
        <end position="809"/>
    </location>
</feature>
<gene>
    <name evidence="8" type="ORF">M0R45_023664</name>
</gene>
<feature type="compositionally biased region" description="Basic and acidic residues" evidence="6">
    <location>
        <begin position="308"/>
        <end position="322"/>
    </location>
</feature>
<keyword evidence="4" id="KW-0862">Zinc</keyword>
<feature type="compositionally biased region" description="Polar residues" evidence="6">
    <location>
        <begin position="294"/>
        <end position="307"/>
    </location>
</feature>
<proteinExistence type="predicted"/>
<feature type="compositionally biased region" description="Basic residues" evidence="6">
    <location>
        <begin position="1049"/>
        <end position="1059"/>
    </location>
</feature>
<feature type="compositionally biased region" description="Polar residues" evidence="6">
    <location>
        <begin position="880"/>
        <end position="909"/>
    </location>
</feature>
<feature type="region of interest" description="Disordered" evidence="6">
    <location>
        <begin position="570"/>
        <end position="942"/>
    </location>
</feature>
<dbReference type="InterPro" id="IPR019786">
    <property type="entry name" value="Zinc_finger_PHD-type_CS"/>
</dbReference>
<comment type="caution">
    <text evidence="8">The sequence shown here is derived from an EMBL/GenBank/DDBJ whole genome shotgun (WGS) entry which is preliminary data.</text>
</comment>
<evidence type="ECO:0000256" key="6">
    <source>
        <dbReference type="SAM" id="MobiDB-lite"/>
    </source>
</evidence>
<feature type="compositionally biased region" description="Polar residues" evidence="6">
    <location>
        <begin position="726"/>
        <end position="753"/>
    </location>
</feature>
<feature type="region of interest" description="Disordered" evidence="6">
    <location>
        <begin position="413"/>
        <end position="531"/>
    </location>
</feature>
<dbReference type="InterPro" id="IPR011011">
    <property type="entry name" value="Znf_FYVE_PHD"/>
</dbReference>
<dbReference type="GO" id="GO:0005634">
    <property type="term" value="C:nucleus"/>
    <property type="evidence" value="ECO:0007669"/>
    <property type="project" value="UniProtKB-SubCell"/>
</dbReference>
<feature type="compositionally biased region" description="Low complexity" evidence="6">
    <location>
        <begin position="913"/>
        <end position="924"/>
    </location>
</feature>
<dbReference type="InterPro" id="IPR056065">
    <property type="entry name" value="DUF7648"/>
</dbReference>
<dbReference type="SUPFAM" id="SSF57903">
    <property type="entry name" value="FYVE/PHD zinc finger"/>
    <property type="match status" value="1"/>
</dbReference>
<name>A0AAW1WSV6_RUBAR</name>
<feature type="compositionally biased region" description="Polar residues" evidence="6">
    <location>
        <begin position="588"/>
        <end position="623"/>
    </location>
</feature>
<accession>A0AAW1WSV6</accession>
<feature type="compositionally biased region" description="Basic and acidic residues" evidence="6">
    <location>
        <begin position="624"/>
        <end position="658"/>
    </location>
</feature>
<feature type="compositionally biased region" description="Basic and acidic residues" evidence="6">
    <location>
        <begin position="511"/>
        <end position="531"/>
    </location>
</feature>
<dbReference type="InterPro" id="IPR001965">
    <property type="entry name" value="Znf_PHD"/>
</dbReference>
<protein>
    <recommendedName>
        <fullName evidence="7">Zinc finger PHD-type domain-containing protein</fullName>
    </recommendedName>
</protein>
<dbReference type="PANTHER" id="PTHR14571:SF9">
    <property type="entry name" value="HISTONE-LYSINE N-METHYLTRANSFERASE SET-26-RELATED"/>
    <property type="match status" value="1"/>
</dbReference>
<dbReference type="AlphaFoldDB" id="A0AAW1WSV6"/>
<feature type="domain" description="Zinc finger PHD-type" evidence="7">
    <location>
        <begin position="25"/>
        <end position="68"/>
    </location>
</feature>
<feature type="compositionally biased region" description="Polar residues" evidence="6">
    <location>
        <begin position="659"/>
        <end position="672"/>
    </location>
</feature>
<evidence type="ECO:0000256" key="5">
    <source>
        <dbReference type="ARBA" id="ARBA00023242"/>
    </source>
</evidence>
<feature type="compositionally biased region" description="Polar residues" evidence="6">
    <location>
        <begin position="469"/>
        <end position="478"/>
    </location>
</feature>
<dbReference type="SMART" id="SM00249">
    <property type="entry name" value="PHD"/>
    <property type="match status" value="1"/>
</dbReference>
<dbReference type="Proteomes" id="UP001457282">
    <property type="component" value="Unassembled WGS sequence"/>
</dbReference>
<reference evidence="8 9" key="1">
    <citation type="journal article" date="2023" name="G3 (Bethesda)">
        <title>A chromosome-length genome assembly and annotation of blackberry (Rubus argutus, cv. 'Hillquist').</title>
        <authorList>
            <person name="Bruna T."/>
            <person name="Aryal R."/>
            <person name="Dudchenko O."/>
            <person name="Sargent D.J."/>
            <person name="Mead D."/>
            <person name="Buti M."/>
            <person name="Cavallini A."/>
            <person name="Hytonen T."/>
            <person name="Andres J."/>
            <person name="Pham M."/>
            <person name="Weisz D."/>
            <person name="Mascagni F."/>
            <person name="Usai G."/>
            <person name="Natali L."/>
            <person name="Bassil N."/>
            <person name="Fernandez G.E."/>
            <person name="Lomsadze A."/>
            <person name="Armour M."/>
            <person name="Olukolu B."/>
            <person name="Poorten T."/>
            <person name="Britton C."/>
            <person name="Davik J."/>
            <person name="Ashrafi H."/>
            <person name="Aiden E.L."/>
            <person name="Borodovsky M."/>
            <person name="Worthington M."/>
        </authorList>
    </citation>
    <scope>NUCLEOTIDE SEQUENCE [LARGE SCALE GENOMIC DNA]</scope>
    <source>
        <strain evidence="8">PI 553951</strain>
    </source>
</reference>
<evidence type="ECO:0000256" key="2">
    <source>
        <dbReference type="ARBA" id="ARBA00022723"/>
    </source>
</evidence>
<dbReference type="PROSITE" id="PS01359">
    <property type="entry name" value="ZF_PHD_1"/>
    <property type="match status" value="1"/>
</dbReference>
<dbReference type="PANTHER" id="PTHR14571">
    <property type="entry name" value="HISTONE-LYSINE N-METHYLTRANSFERASE SET-26-RELATED"/>
    <property type="match status" value="1"/>
</dbReference>
<feature type="region of interest" description="Disordered" evidence="6">
    <location>
        <begin position="250"/>
        <end position="345"/>
    </location>
</feature>
<evidence type="ECO:0000259" key="7">
    <source>
        <dbReference type="SMART" id="SM00249"/>
    </source>
</evidence>
<dbReference type="GO" id="GO:0008270">
    <property type="term" value="F:zinc ion binding"/>
    <property type="evidence" value="ECO:0007669"/>
    <property type="project" value="UniProtKB-KW"/>
</dbReference>